<dbReference type="PANTHER" id="PTHR11351">
    <property type="entry name" value="ACYL-COA DESATURASE"/>
    <property type="match status" value="1"/>
</dbReference>
<dbReference type="GO" id="GO:0005789">
    <property type="term" value="C:endoplasmic reticulum membrane"/>
    <property type="evidence" value="ECO:0007669"/>
    <property type="project" value="TreeGrafter"/>
</dbReference>
<dbReference type="EMBL" id="OR058628">
    <property type="protein sequence ID" value="WLW11090.1"/>
    <property type="molecule type" value="mRNA"/>
</dbReference>
<evidence type="ECO:0000256" key="3">
    <source>
        <dbReference type="ARBA" id="ARBA00022516"/>
    </source>
</evidence>
<name>A0AA50IE74_9DIPT</name>
<accession>A0AA50IE74</accession>
<dbReference type="GO" id="GO:0006636">
    <property type="term" value="P:unsaturated fatty acid biosynthetic process"/>
    <property type="evidence" value="ECO:0007669"/>
    <property type="project" value="TreeGrafter"/>
</dbReference>
<proteinExistence type="evidence at transcript level"/>
<evidence type="ECO:0000256" key="1">
    <source>
        <dbReference type="ARBA" id="ARBA00004141"/>
    </source>
</evidence>
<comment type="similarity">
    <text evidence="2 11">Belongs to the fatty acid desaturase type 1 family.</text>
</comment>
<evidence type="ECO:0000256" key="8">
    <source>
        <dbReference type="ARBA" id="ARBA00023098"/>
    </source>
</evidence>
<evidence type="ECO:0000256" key="6">
    <source>
        <dbReference type="ARBA" id="ARBA00022989"/>
    </source>
</evidence>
<keyword evidence="3 11" id="KW-0444">Lipid biosynthesis</keyword>
<evidence type="ECO:0000256" key="10">
    <source>
        <dbReference type="ARBA" id="ARBA00023160"/>
    </source>
</evidence>
<dbReference type="GO" id="GO:0004768">
    <property type="term" value="F:stearoyl-CoA 9-desaturase activity"/>
    <property type="evidence" value="ECO:0007669"/>
    <property type="project" value="TreeGrafter"/>
</dbReference>
<dbReference type="CDD" id="cd03505">
    <property type="entry name" value="Delta9-FADS-like"/>
    <property type="match status" value="1"/>
</dbReference>
<keyword evidence="10 11" id="KW-0275">Fatty acid biosynthesis</keyword>
<comment type="subcellular location">
    <subcellularLocation>
        <location evidence="1">Membrane</location>
        <topology evidence="1">Multi-pass membrane protein</topology>
    </subcellularLocation>
</comment>
<feature type="transmembrane region" description="Helical" evidence="13">
    <location>
        <begin position="123"/>
        <end position="141"/>
    </location>
</feature>
<comment type="domain">
    <text evidence="11">The histidine box domains are involved in binding the catalytic metal ions.</text>
</comment>
<sequence>MTKTDQVTTITHLKLAKNATVNIVDADYDQQKCQIVQEDLQNNNEIKCGVLCDYKYESGQPKTEEQLANEPVLTLPPKKTKFLWMEFDAPLKWDNISGIIIIHALFIYSMVCGEPLPKFWQTYAWGFFIGGISGFGVTGGAHRFWTHRSYKATTPLRIILMLCFTVSGQNSIYEWVRDHRVHHKFSETDADPHNSNRGFFFAHVGWLMMHKHPEVVRKGRMLDLSDIMEDPVVRFHQKWFIPMKLLLCFILPVVIPVYWWGESLFWAFFSQIVIRYTLSLNFTWLVNSAAHMWGTRPYDKKINPVENIAVSIAAMGEGWHNYHHVFPWDYKAAELAHRINITTFWIQLFARIGWAYDLKEPSAELVRKTIQKCGKYSVHPKRTFKFVAPISFDKTKTIKSISKSGDGTHPIFGHHMSEVPPPDDMMESNDHLKSS</sequence>
<keyword evidence="8" id="KW-0443">Lipid metabolism</keyword>
<evidence type="ECO:0000256" key="7">
    <source>
        <dbReference type="ARBA" id="ARBA00023002"/>
    </source>
</evidence>
<evidence type="ECO:0000256" key="2">
    <source>
        <dbReference type="ARBA" id="ARBA00009295"/>
    </source>
</evidence>
<feature type="region of interest" description="Disordered" evidence="12">
    <location>
        <begin position="405"/>
        <end position="435"/>
    </location>
</feature>
<keyword evidence="7 11" id="KW-0560">Oxidoreductase</keyword>
<feature type="transmembrane region" description="Helical" evidence="13">
    <location>
        <begin position="93"/>
        <end position="111"/>
    </location>
</feature>
<dbReference type="AlphaFoldDB" id="A0AA50IE74"/>
<dbReference type="PRINTS" id="PR00075">
    <property type="entry name" value="FACDDSATRASE"/>
</dbReference>
<reference evidence="14" key="1">
    <citation type="submission" date="2023-05" db="EMBL/GenBank/DDBJ databases">
        <authorList>
            <person name="Wen W."/>
        </authorList>
    </citation>
    <scope>NUCLEOTIDE SEQUENCE</scope>
</reference>
<dbReference type="GO" id="GO:0005506">
    <property type="term" value="F:iron ion binding"/>
    <property type="evidence" value="ECO:0007669"/>
    <property type="project" value="TreeGrafter"/>
</dbReference>
<comment type="cofactor">
    <cofactor evidence="11">
        <name>Fe(2+)</name>
        <dbReference type="ChEBI" id="CHEBI:29033"/>
    </cofactor>
</comment>
<evidence type="ECO:0000256" key="4">
    <source>
        <dbReference type="ARBA" id="ARBA00022692"/>
    </source>
</evidence>
<dbReference type="PANTHER" id="PTHR11351:SF21">
    <property type="entry name" value="GH07782P"/>
    <property type="match status" value="1"/>
</dbReference>
<feature type="transmembrane region" description="Helical" evidence="13">
    <location>
        <begin position="265"/>
        <end position="286"/>
    </location>
</feature>
<keyword evidence="9 13" id="KW-0472">Membrane</keyword>
<evidence type="ECO:0000256" key="5">
    <source>
        <dbReference type="ARBA" id="ARBA00022832"/>
    </source>
</evidence>
<keyword evidence="5" id="KW-0276">Fatty acid metabolism</keyword>
<dbReference type="InterPro" id="IPR015876">
    <property type="entry name" value="Acyl-CoA_DS"/>
</dbReference>
<gene>
    <name evidence="14" type="primary">FAD9-1</name>
</gene>
<keyword evidence="6 13" id="KW-1133">Transmembrane helix</keyword>
<feature type="transmembrane region" description="Helical" evidence="13">
    <location>
        <begin position="239"/>
        <end position="259"/>
    </location>
</feature>
<evidence type="ECO:0000256" key="9">
    <source>
        <dbReference type="ARBA" id="ARBA00023136"/>
    </source>
</evidence>
<evidence type="ECO:0000256" key="13">
    <source>
        <dbReference type="SAM" id="Phobius"/>
    </source>
</evidence>
<evidence type="ECO:0000313" key="14">
    <source>
        <dbReference type="EMBL" id="WLW11090.1"/>
    </source>
</evidence>
<evidence type="ECO:0000256" key="11">
    <source>
        <dbReference type="RuleBase" id="RU000581"/>
    </source>
</evidence>
<evidence type="ECO:0000256" key="12">
    <source>
        <dbReference type="SAM" id="MobiDB-lite"/>
    </source>
</evidence>
<protein>
    <submittedName>
        <fullName evidence="14">Acyl-CoA Delta-9 desaturase 1</fullName>
    </submittedName>
</protein>
<organism evidence="14">
    <name type="scientific">Sitodiplosis mosellana</name>
    <name type="common">orange wheat blossom midge</name>
    <dbReference type="NCBI Taxonomy" id="263140"/>
    <lineage>
        <taxon>Eukaryota</taxon>
        <taxon>Metazoa</taxon>
        <taxon>Ecdysozoa</taxon>
        <taxon>Arthropoda</taxon>
        <taxon>Hexapoda</taxon>
        <taxon>Insecta</taxon>
        <taxon>Pterygota</taxon>
        <taxon>Neoptera</taxon>
        <taxon>Endopterygota</taxon>
        <taxon>Diptera</taxon>
        <taxon>Nematocera</taxon>
        <taxon>Sciaroidea</taxon>
        <taxon>Cecidomyiidae</taxon>
        <taxon>Sitodiplosis</taxon>
    </lineage>
</organism>
<keyword evidence="4 11" id="KW-0812">Transmembrane</keyword>